<name>A0A1S3D9G7_DIACI</name>
<keyword evidence="4 5" id="KW-0472">Membrane</keyword>
<feature type="transmembrane region" description="Helical" evidence="5">
    <location>
        <begin position="241"/>
        <end position="259"/>
    </location>
</feature>
<keyword evidence="6" id="KW-1185">Reference proteome</keyword>
<dbReference type="PaxDb" id="121845-A0A1S3D9G7"/>
<keyword evidence="3 5" id="KW-1133">Transmembrane helix</keyword>
<dbReference type="GeneID" id="103513942"/>
<dbReference type="PANTHER" id="PTHR23423">
    <property type="entry name" value="ORGANIC SOLUTE TRANSPORTER-RELATED"/>
    <property type="match status" value="1"/>
</dbReference>
<dbReference type="Pfam" id="PF03619">
    <property type="entry name" value="Solute_trans_a"/>
    <property type="match status" value="1"/>
</dbReference>
<feature type="transmembrane region" description="Helical" evidence="5">
    <location>
        <begin position="206"/>
        <end position="229"/>
    </location>
</feature>
<evidence type="ECO:0000313" key="7">
    <source>
        <dbReference type="RefSeq" id="XP_008477055.1"/>
    </source>
</evidence>
<dbReference type="STRING" id="121845.A0A1S3D9G7"/>
<evidence type="ECO:0000256" key="1">
    <source>
        <dbReference type="ARBA" id="ARBA00004141"/>
    </source>
</evidence>
<evidence type="ECO:0000256" key="4">
    <source>
        <dbReference type="ARBA" id="ARBA00023136"/>
    </source>
</evidence>
<comment type="subcellular location">
    <subcellularLocation>
        <location evidence="1">Membrane</location>
        <topology evidence="1">Multi-pass membrane protein</topology>
    </subcellularLocation>
</comment>
<gene>
    <name evidence="7" type="primary">LOC103513942</name>
</gene>
<keyword evidence="2 5" id="KW-0812">Transmembrane</keyword>
<evidence type="ECO:0000256" key="2">
    <source>
        <dbReference type="ARBA" id="ARBA00022692"/>
    </source>
</evidence>
<feature type="transmembrane region" description="Helical" evidence="5">
    <location>
        <begin position="72"/>
        <end position="95"/>
    </location>
</feature>
<dbReference type="GO" id="GO:0016020">
    <property type="term" value="C:membrane"/>
    <property type="evidence" value="ECO:0007669"/>
    <property type="project" value="UniProtKB-SubCell"/>
</dbReference>
<accession>A0A1S3D9G7</accession>
<sequence length="377" mass="42395">MDLSPEVELDDGRNVYDYSTQSQPSDLSEFVTYKYVDVGSSSPSPMAPVVSNVSIRCISEHVPSMREYFTAINIPGITIFTLGGFTVIIVLILYIDTLKHVLKNAPPRAKTHTAFVLSVYPVVSIVTYCAIVVPRAQLIAEAITQGTFMACLYQLFCLLIAYCGGEAEVVRAVKDTPVNLQVGPCCCYPCCFVLPKLTISKRRIQYLRLLVLQLPVVQGLVYLMLLVMWAEEESLYEVNYFYLQPIVLTSIFCGIWGIITTMKMLSEYLKDFFIQGKFFVLQLVLLLAKLQSLLGRIAVWAGWLPCKPPINPTVYANLIYNCTMLWEILLLCSIARVLYRRYVPDMGPVKFKYTNNINVISLGDNGQKQVPELGRVA</sequence>
<proteinExistence type="predicted"/>
<feature type="transmembrane region" description="Helical" evidence="5">
    <location>
        <begin position="142"/>
        <end position="164"/>
    </location>
</feature>
<dbReference type="RefSeq" id="XP_008477055.1">
    <property type="nucleotide sequence ID" value="XM_008478833.3"/>
</dbReference>
<dbReference type="Proteomes" id="UP000079169">
    <property type="component" value="Unplaced"/>
</dbReference>
<feature type="transmembrane region" description="Helical" evidence="5">
    <location>
        <begin position="279"/>
        <end position="303"/>
    </location>
</feature>
<dbReference type="KEGG" id="dci:103513942"/>
<dbReference type="AlphaFoldDB" id="A0A1S3D9G7"/>
<feature type="transmembrane region" description="Helical" evidence="5">
    <location>
        <begin position="318"/>
        <end position="339"/>
    </location>
</feature>
<organism evidence="6 7">
    <name type="scientific">Diaphorina citri</name>
    <name type="common">Asian citrus psyllid</name>
    <dbReference type="NCBI Taxonomy" id="121845"/>
    <lineage>
        <taxon>Eukaryota</taxon>
        <taxon>Metazoa</taxon>
        <taxon>Ecdysozoa</taxon>
        <taxon>Arthropoda</taxon>
        <taxon>Hexapoda</taxon>
        <taxon>Insecta</taxon>
        <taxon>Pterygota</taxon>
        <taxon>Neoptera</taxon>
        <taxon>Paraneoptera</taxon>
        <taxon>Hemiptera</taxon>
        <taxon>Sternorrhyncha</taxon>
        <taxon>Psylloidea</taxon>
        <taxon>Psyllidae</taxon>
        <taxon>Diaphorininae</taxon>
        <taxon>Diaphorina</taxon>
    </lineage>
</organism>
<evidence type="ECO:0000313" key="6">
    <source>
        <dbReference type="Proteomes" id="UP000079169"/>
    </source>
</evidence>
<evidence type="ECO:0000256" key="5">
    <source>
        <dbReference type="SAM" id="Phobius"/>
    </source>
</evidence>
<protein>
    <submittedName>
        <fullName evidence="7">Organic solute transporter alpha-like protein</fullName>
    </submittedName>
</protein>
<reference evidence="7" key="1">
    <citation type="submission" date="2025-08" db="UniProtKB">
        <authorList>
            <consortium name="RefSeq"/>
        </authorList>
    </citation>
    <scope>IDENTIFICATION</scope>
</reference>
<dbReference type="InterPro" id="IPR005178">
    <property type="entry name" value="Ostalpha/TMEM184C"/>
</dbReference>
<dbReference type="OMA" id="IWISGAS"/>
<dbReference type="SMART" id="SM01417">
    <property type="entry name" value="Solute_trans_a"/>
    <property type="match status" value="1"/>
</dbReference>
<evidence type="ECO:0000256" key="3">
    <source>
        <dbReference type="ARBA" id="ARBA00022989"/>
    </source>
</evidence>
<feature type="transmembrane region" description="Helical" evidence="5">
    <location>
        <begin position="115"/>
        <end position="136"/>
    </location>
</feature>